<keyword evidence="2" id="KW-0479">Metal-binding</keyword>
<protein>
    <recommendedName>
        <fullName evidence="7">Arf-GAP domain-containing protein</fullName>
    </recommendedName>
</protein>
<feature type="compositionally biased region" description="Polar residues" evidence="6">
    <location>
        <begin position="195"/>
        <end position="218"/>
    </location>
</feature>
<dbReference type="CDD" id="cd08839">
    <property type="entry name" value="ArfGap_SMAP"/>
    <property type="match status" value="1"/>
</dbReference>
<dbReference type="InterPro" id="IPR001164">
    <property type="entry name" value="ArfGAP_dom"/>
</dbReference>
<keyword evidence="9" id="KW-1185">Reference proteome</keyword>
<dbReference type="EMBL" id="CAJFDH010000003">
    <property type="protein sequence ID" value="CAD5214191.1"/>
    <property type="molecule type" value="Genomic_DNA"/>
</dbReference>
<organism evidence="8 9">
    <name type="scientific">Bursaphelenchus okinawaensis</name>
    <dbReference type="NCBI Taxonomy" id="465554"/>
    <lineage>
        <taxon>Eukaryota</taxon>
        <taxon>Metazoa</taxon>
        <taxon>Ecdysozoa</taxon>
        <taxon>Nematoda</taxon>
        <taxon>Chromadorea</taxon>
        <taxon>Rhabditida</taxon>
        <taxon>Tylenchina</taxon>
        <taxon>Tylenchomorpha</taxon>
        <taxon>Aphelenchoidea</taxon>
        <taxon>Aphelenchoididae</taxon>
        <taxon>Bursaphelenchus</taxon>
    </lineage>
</organism>
<dbReference type="SUPFAM" id="SSF57863">
    <property type="entry name" value="ArfGap/RecO-like zinc finger"/>
    <property type="match status" value="1"/>
</dbReference>
<dbReference type="InterPro" id="IPR038508">
    <property type="entry name" value="ArfGAP_dom_sf"/>
</dbReference>
<dbReference type="InterPro" id="IPR044732">
    <property type="entry name" value="ArfGAP_SMAP1-like"/>
</dbReference>
<dbReference type="Pfam" id="PF01412">
    <property type="entry name" value="ArfGap"/>
    <property type="match status" value="1"/>
</dbReference>
<keyword evidence="1" id="KW-0343">GTPase activation</keyword>
<dbReference type="AlphaFoldDB" id="A0A811KH67"/>
<dbReference type="PANTHER" id="PTHR45705">
    <property type="entry name" value="FI20236P1"/>
    <property type="match status" value="1"/>
</dbReference>
<evidence type="ECO:0000256" key="6">
    <source>
        <dbReference type="SAM" id="MobiDB-lite"/>
    </source>
</evidence>
<evidence type="ECO:0000313" key="9">
    <source>
        <dbReference type="Proteomes" id="UP000614601"/>
    </source>
</evidence>
<dbReference type="InterPro" id="IPR051718">
    <property type="entry name" value="ARF_GTPase-activating"/>
</dbReference>
<evidence type="ECO:0000256" key="2">
    <source>
        <dbReference type="ARBA" id="ARBA00022723"/>
    </source>
</evidence>
<evidence type="ECO:0000256" key="3">
    <source>
        <dbReference type="ARBA" id="ARBA00022771"/>
    </source>
</evidence>
<feature type="compositionally biased region" description="Low complexity" evidence="6">
    <location>
        <begin position="395"/>
        <end position="411"/>
    </location>
</feature>
<feature type="region of interest" description="Disordered" evidence="6">
    <location>
        <begin position="186"/>
        <end position="245"/>
    </location>
</feature>
<evidence type="ECO:0000256" key="4">
    <source>
        <dbReference type="ARBA" id="ARBA00022833"/>
    </source>
</evidence>
<sequence>MPPKKVDLKKQEADRLAELLKAMLNEEENKYCADCDAKQPRWASWNLGVFLCIRCAGLHRNLGVHISKVKSISLDTWLPAQVQSMRVMGNAKAKAVYEATLPDSYRRPQNDQALEHFIRAKYEAKKYIMKGWVPPTVDVNDLPPLTEPAKTAKKFVAIGNVSQPAQAASAQKQADSLVDLFDTASPAAPAQSQSNDLFSLNSPEKQQPAATKQPSASSGGDLDDLFGPIVSAPAQSTRPSQADGLADGLAGLNFSAPSSGTKKTTDDIMSLFNNPPANNVNNLYNPPAQQNQAQFPAAFGQAPAQSQNWANNWSTPAQTPTSPVQQFLAQPIGQAFQAQNFASGQNVASGQNFVSGQNFASSAPAYQAQSRPVETNAFDDLFSQAQTHFQSNNFAAPKPAQPAATTAPTAQNDLESLFM</sequence>
<dbReference type="EMBL" id="CAJFCW020000003">
    <property type="protein sequence ID" value="CAG9102267.1"/>
    <property type="molecule type" value="Genomic_DNA"/>
</dbReference>
<dbReference type="GO" id="GO:0008270">
    <property type="term" value="F:zinc ion binding"/>
    <property type="evidence" value="ECO:0007669"/>
    <property type="project" value="UniProtKB-KW"/>
</dbReference>
<name>A0A811KH67_9BILA</name>
<feature type="region of interest" description="Disordered" evidence="6">
    <location>
        <begin position="395"/>
        <end position="419"/>
    </location>
</feature>
<evidence type="ECO:0000313" key="8">
    <source>
        <dbReference type="EMBL" id="CAD5214191.1"/>
    </source>
</evidence>
<dbReference type="Proteomes" id="UP000614601">
    <property type="component" value="Unassembled WGS sequence"/>
</dbReference>
<dbReference type="PROSITE" id="PS50115">
    <property type="entry name" value="ARFGAP"/>
    <property type="match status" value="1"/>
</dbReference>
<accession>A0A811KH67</accession>
<proteinExistence type="predicted"/>
<reference evidence="8" key="1">
    <citation type="submission" date="2020-09" db="EMBL/GenBank/DDBJ databases">
        <authorList>
            <person name="Kikuchi T."/>
        </authorList>
    </citation>
    <scope>NUCLEOTIDE SEQUENCE</scope>
    <source>
        <strain evidence="8">SH1</strain>
    </source>
</reference>
<dbReference type="PRINTS" id="PR00405">
    <property type="entry name" value="REVINTRACTNG"/>
</dbReference>
<dbReference type="Proteomes" id="UP000783686">
    <property type="component" value="Unassembled WGS sequence"/>
</dbReference>
<feature type="domain" description="Arf-GAP" evidence="7">
    <location>
        <begin position="14"/>
        <end position="128"/>
    </location>
</feature>
<dbReference type="SMART" id="SM00105">
    <property type="entry name" value="ArfGap"/>
    <property type="match status" value="1"/>
</dbReference>
<dbReference type="FunFam" id="1.10.220.150:FF:000009">
    <property type="entry name" value="stromal membrane-associated protein 1 isoform X1"/>
    <property type="match status" value="1"/>
</dbReference>
<keyword evidence="4" id="KW-0862">Zinc</keyword>
<dbReference type="InterPro" id="IPR037278">
    <property type="entry name" value="ARFGAP/RecO"/>
</dbReference>
<comment type="caution">
    <text evidence="8">The sequence shown here is derived from an EMBL/GenBank/DDBJ whole genome shotgun (WGS) entry which is preliminary data.</text>
</comment>
<evidence type="ECO:0000259" key="7">
    <source>
        <dbReference type="PROSITE" id="PS50115"/>
    </source>
</evidence>
<evidence type="ECO:0000256" key="5">
    <source>
        <dbReference type="PROSITE-ProRule" id="PRU00288"/>
    </source>
</evidence>
<dbReference type="PANTHER" id="PTHR45705:SF1">
    <property type="entry name" value="FI20236P1"/>
    <property type="match status" value="1"/>
</dbReference>
<dbReference type="GO" id="GO:0005737">
    <property type="term" value="C:cytoplasm"/>
    <property type="evidence" value="ECO:0007669"/>
    <property type="project" value="TreeGrafter"/>
</dbReference>
<keyword evidence="3 5" id="KW-0863">Zinc-finger</keyword>
<dbReference type="OrthoDB" id="10266696at2759"/>
<dbReference type="GO" id="GO:0005096">
    <property type="term" value="F:GTPase activator activity"/>
    <property type="evidence" value="ECO:0007669"/>
    <property type="project" value="UniProtKB-KW"/>
</dbReference>
<gene>
    <name evidence="8" type="ORF">BOKJ2_LOCUS5469</name>
</gene>
<dbReference type="Gene3D" id="1.10.220.150">
    <property type="entry name" value="Arf GTPase activating protein"/>
    <property type="match status" value="1"/>
</dbReference>
<evidence type="ECO:0000256" key="1">
    <source>
        <dbReference type="ARBA" id="ARBA00022468"/>
    </source>
</evidence>